<keyword evidence="4" id="KW-0539">Nucleus</keyword>
<feature type="compositionally biased region" description="Polar residues" evidence="6">
    <location>
        <begin position="228"/>
        <end position="249"/>
    </location>
</feature>
<reference evidence="7" key="1">
    <citation type="submission" date="2017-07" db="EMBL/GenBank/DDBJ databases">
        <title>Taro Niue Genome Assembly and Annotation.</title>
        <authorList>
            <person name="Atibalentja N."/>
            <person name="Keating K."/>
            <person name="Fields C.J."/>
        </authorList>
    </citation>
    <scope>NUCLEOTIDE SEQUENCE</scope>
    <source>
        <strain evidence="7">Niue_2</strain>
        <tissue evidence="7">Leaf</tissue>
    </source>
</reference>
<feature type="compositionally biased region" description="Acidic residues" evidence="6">
    <location>
        <begin position="93"/>
        <end position="107"/>
    </location>
</feature>
<evidence type="ECO:0000256" key="5">
    <source>
        <dbReference type="SAM" id="Coils"/>
    </source>
</evidence>
<comment type="caution">
    <text evidence="7">The sequence shown here is derived from an EMBL/GenBank/DDBJ whole genome shotgun (WGS) entry which is preliminary data.</text>
</comment>
<evidence type="ECO:0000313" key="8">
    <source>
        <dbReference type="Proteomes" id="UP000652761"/>
    </source>
</evidence>
<evidence type="ECO:0000256" key="1">
    <source>
        <dbReference type="ARBA" id="ARBA00004604"/>
    </source>
</evidence>
<feature type="compositionally biased region" description="Basic residues" evidence="6">
    <location>
        <begin position="275"/>
        <end position="312"/>
    </location>
</feature>
<comment type="similarity">
    <text evidence="2">Belongs to the RRP17 family.</text>
</comment>
<dbReference type="Pfam" id="PF09805">
    <property type="entry name" value="Nop25"/>
    <property type="match status" value="1"/>
</dbReference>
<gene>
    <name evidence="7" type="ORF">Taro_015362</name>
</gene>
<keyword evidence="8" id="KW-1185">Reference proteome</keyword>
<dbReference type="OrthoDB" id="551633at2759"/>
<evidence type="ECO:0000256" key="4">
    <source>
        <dbReference type="ARBA" id="ARBA00023242"/>
    </source>
</evidence>
<feature type="coiled-coil region" evidence="5">
    <location>
        <begin position="158"/>
        <end position="192"/>
    </location>
</feature>
<evidence type="ECO:0008006" key="9">
    <source>
        <dbReference type="Google" id="ProtNLM"/>
    </source>
</evidence>
<dbReference type="GO" id="GO:0019843">
    <property type="term" value="F:rRNA binding"/>
    <property type="evidence" value="ECO:0007669"/>
    <property type="project" value="TreeGrafter"/>
</dbReference>
<dbReference type="AlphaFoldDB" id="A0A843UPN3"/>
<evidence type="ECO:0000256" key="6">
    <source>
        <dbReference type="SAM" id="MobiDB-lite"/>
    </source>
</evidence>
<feature type="region of interest" description="Disordered" evidence="6">
    <location>
        <begin position="196"/>
        <end position="312"/>
    </location>
</feature>
<organism evidence="7 8">
    <name type="scientific">Colocasia esculenta</name>
    <name type="common">Wild taro</name>
    <name type="synonym">Arum esculentum</name>
    <dbReference type="NCBI Taxonomy" id="4460"/>
    <lineage>
        <taxon>Eukaryota</taxon>
        <taxon>Viridiplantae</taxon>
        <taxon>Streptophyta</taxon>
        <taxon>Embryophyta</taxon>
        <taxon>Tracheophyta</taxon>
        <taxon>Spermatophyta</taxon>
        <taxon>Magnoliopsida</taxon>
        <taxon>Liliopsida</taxon>
        <taxon>Araceae</taxon>
        <taxon>Aroideae</taxon>
        <taxon>Colocasieae</taxon>
        <taxon>Colocasia</taxon>
    </lineage>
</organism>
<protein>
    <recommendedName>
        <fullName evidence="9">Ribosomal RNA-processing protein 17</fullName>
    </recommendedName>
</protein>
<proteinExistence type="inferred from homology"/>
<dbReference type="EMBL" id="NMUH01000659">
    <property type="protein sequence ID" value="MQL82883.1"/>
    <property type="molecule type" value="Genomic_DNA"/>
</dbReference>
<dbReference type="Proteomes" id="UP000652761">
    <property type="component" value="Unassembled WGS sequence"/>
</dbReference>
<feature type="region of interest" description="Disordered" evidence="6">
    <location>
        <begin position="85"/>
        <end position="108"/>
    </location>
</feature>
<comment type="subcellular location">
    <subcellularLocation>
        <location evidence="1">Nucleus</location>
        <location evidence="1">Nucleolus</location>
    </subcellularLocation>
</comment>
<accession>A0A843UPN3</accession>
<evidence type="ECO:0000256" key="2">
    <source>
        <dbReference type="ARBA" id="ARBA00007175"/>
    </source>
</evidence>
<evidence type="ECO:0000256" key="3">
    <source>
        <dbReference type="ARBA" id="ARBA00023054"/>
    </source>
</evidence>
<dbReference type="PANTHER" id="PTHR14577:SF0">
    <property type="entry name" value="NUCLEOLAR PROTEIN 12"/>
    <property type="match status" value="1"/>
</dbReference>
<dbReference type="PANTHER" id="PTHR14577">
    <property type="entry name" value="NUCLEOLAR PROTEIN 12"/>
    <property type="match status" value="1"/>
</dbReference>
<keyword evidence="3 5" id="KW-0175">Coiled coil</keyword>
<dbReference type="GO" id="GO:0005730">
    <property type="term" value="C:nucleolus"/>
    <property type="evidence" value="ECO:0007669"/>
    <property type="project" value="UniProtKB-SubCell"/>
</dbReference>
<sequence>MKVVPHDILYELQLESHQMKEKEKALVDPECAEPPPAATSLVRHHLRRRRLGPLRGAPLWASADWSSPFGWASSSTSMAEVKLNYPQNHPGEENSELPEDMEAEEEGEGRGEGAAALGLIPATPTVRGRHVNKRALKNKGLSVGFDEKDLKDFVTGFHKRKKKRRKIAQKQLQEKERLQRIEARKKRKLEREIALYGGALPAEEYPETGSGNKEDEDDLEHGDLGKTQFVSGTKTYESNGMSITVTTSELSREEENLSVKHHIPKLSAEVEKSRHLPPKKQPFKKASKQRSHHKKHKKPAFKGKGEKKGRRR</sequence>
<evidence type="ECO:0000313" key="7">
    <source>
        <dbReference type="EMBL" id="MQL82883.1"/>
    </source>
</evidence>
<dbReference type="InterPro" id="IPR019186">
    <property type="entry name" value="Nucleolar_protein_12"/>
</dbReference>
<name>A0A843UPN3_COLES</name>